<keyword evidence="2" id="KW-0732">Signal</keyword>
<reference evidence="3 4" key="1">
    <citation type="submission" date="2016-01" db="EMBL/GenBank/DDBJ databases">
        <title>Highly variable Streptococcus oralis are common among viridans streptococci isolated from primates.</title>
        <authorList>
            <person name="Denapaite D."/>
            <person name="Rieger M."/>
            <person name="Koendgen S."/>
            <person name="Brueckner R."/>
            <person name="Ochigava I."/>
            <person name="Kappeler P."/>
            <person name="Maetz-Rensing K."/>
            <person name="Leendertz F."/>
            <person name="Hakenbeck R."/>
        </authorList>
    </citation>
    <scope>NUCLEOTIDE SEQUENCE [LARGE SCALE GENOMIC DNA]</scope>
    <source>
        <strain evidence="3 4">DD18</strain>
    </source>
</reference>
<dbReference type="PATRIC" id="fig|68892.8.peg.1244"/>
<evidence type="ECO:0008006" key="5">
    <source>
        <dbReference type="Google" id="ProtNLM"/>
    </source>
</evidence>
<comment type="caution">
    <text evidence="3">The sequence shown here is derived from an EMBL/GenBank/DDBJ whole genome shotgun (WGS) entry which is preliminary data.</text>
</comment>
<organism evidence="3 4">
    <name type="scientific">Streptococcus infantis</name>
    <dbReference type="NCBI Taxonomy" id="68892"/>
    <lineage>
        <taxon>Bacteria</taxon>
        <taxon>Bacillati</taxon>
        <taxon>Bacillota</taxon>
        <taxon>Bacilli</taxon>
        <taxon>Lactobacillales</taxon>
        <taxon>Streptococcaceae</taxon>
        <taxon>Streptococcus</taxon>
    </lineage>
</organism>
<evidence type="ECO:0000256" key="1">
    <source>
        <dbReference type="SAM" id="MobiDB-lite"/>
    </source>
</evidence>
<gene>
    <name evidence="3" type="ORF">SINDD18_01113</name>
</gene>
<feature type="region of interest" description="Disordered" evidence="1">
    <location>
        <begin position="28"/>
        <end position="84"/>
    </location>
</feature>
<proteinExistence type="predicted"/>
<evidence type="ECO:0000313" key="4">
    <source>
        <dbReference type="Proteomes" id="UP000072578"/>
    </source>
</evidence>
<evidence type="ECO:0000256" key="2">
    <source>
        <dbReference type="SAM" id="SignalP"/>
    </source>
</evidence>
<dbReference type="RefSeq" id="WP_061863444.1">
    <property type="nucleotide sequence ID" value="NZ_KQ970820.1"/>
</dbReference>
<feature type="signal peptide" evidence="2">
    <location>
        <begin position="1"/>
        <end position="24"/>
    </location>
</feature>
<feature type="compositionally biased region" description="Polar residues" evidence="1">
    <location>
        <begin position="32"/>
        <end position="54"/>
    </location>
</feature>
<dbReference type="AlphaFoldDB" id="A0A139RE60"/>
<dbReference type="Proteomes" id="UP000072578">
    <property type="component" value="Unassembled WGS sequence"/>
</dbReference>
<accession>A0A139RE60</accession>
<sequence>MKNKTLRYTSLSVLTLLAALTLVACGGKTDKNTSATNQKETTSKVTTESASKTEASQKEEQKSETNSATEATTTQAEQKEDKQKSQEAYAKFVGTWENYAGTTATVTADGIVTIQSSNGTFKYEMGQVEEKDGYYSTGIHLVGGGQGARLIFTPAGVQNEVTGTDGSQDVLSIGQSVSDKDNQFYRN</sequence>
<protein>
    <recommendedName>
        <fullName evidence="5">Lipoprotein</fullName>
    </recommendedName>
</protein>
<dbReference type="PROSITE" id="PS51257">
    <property type="entry name" value="PROKAR_LIPOPROTEIN"/>
    <property type="match status" value="1"/>
</dbReference>
<name>A0A139RE60_9STRE</name>
<evidence type="ECO:0000313" key="3">
    <source>
        <dbReference type="EMBL" id="KXU13049.1"/>
    </source>
</evidence>
<dbReference type="EMBL" id="LQZF01000130">
    <property type="protein sequence ID" value="KXU13049.1"/>
    <property type="molecule type" value="Genomic_DNA"/>
</dbReference>
<feature type="chain" id="PRO_5039639313" description="Lipoprotein" evidence="2">
    <location>
        <begin position="25"/>
        <end position="187"/>
    </location>
</feature>
<feature type="compositionally biased region" description="Low complexity" evidence="1">
    <location>
        <begin position="64"/>
        <end position="76"/>
    </location>
</feature>